<dbReference type="Gene3D" id="3.30.70.20">
    <property type="match status" value="1"/>
</dbReference>
<evidence type="ECO:0000256" key="2">
    <source>
        <dbReference type="ARBA" id="ARBA00023004"/>
    </source>
</evidence>
<evidence type="ECO:0000259" key="4">
    <source>
        <dbReference type="PROSITE" id="PS51379"/>
    </source>
</evidence>
<accession>A0AAU8LRJ1</accession>
<reference evidence="5" key="1">
    <citation type="journal article" date="2024" name="Syst. Appl. Microbiol.">
        <title>First single-strain enrichments of Electrothrix cable bacteria, description of E. aestuarii sp. nov. and E. rattekaaiensis sp. nov., and proposal of a cable bacteria taxonomy following the rules of the SeqCode.</title>
        <authorList>
            <person name="Plum-Jensen L.E."/>
            <person name="Schramm A."/>
            <person name="Marshall I.P.G."/>
        </authorList>
    </citation>
    <scope>NUCLEOTIDE SEQUENCE</scope>
    <source>
        <strain evidence="5">Rat1</strain>
    </source>
</reference>
<dbReference type="KEGG" id="eaj:Q3M24_15940"/>
<dbReference type="InterPro" id="IPR027417">
    <property type="entry name" value="P-loop_NTPase"/>
</dbReference>
<evidence type="ECO:0000313" key="5">
    <source>
        <dbReference type="EMBL" id="XCN71790.1"/>
    </source>
</evidence>
<dbReference type="GO" id="GO:0046872">
    <property type="term" value="F:metal ion binding"/>
    <property type="evidence" value="ECO:0007669"/>
    <property type="project" value="UniProtKB-KW"/>
</dbReference>
<dbReference type="InterPro" id="IPR002586">
    <property type="entry name" value="CobQ/CobB/MinD/ParA_Nub-bd_dom"/>
</dbReference>
<dbReference type="PROSITE" id="PS00198">
    <property type="entry name" value="4FE4S_FER_1"/>
    <property type="match status" value="1"/>
</dbReference>
<dbReference type="InterPro" id="IPR017900">
    <property type="entry name" value="4Fe4S_Fe_S_CS"/>
</dbReference>
<dbReference type="Pfam" id="PF01656">
    <property type="entry name" value="CbiA"/>
    <property type="match status" value="1"/>
</dbReference>
<dbReference type="GO" id="GO:0051536">
    <property type="term" value="F:iron-sulfur cluster binding"/>
    <property type="evidence" value="ECO:0007669"/>
    <property type="project" value="UniProtKB-KW"/>
</dbReference>
<keyword evidence="2" id="KW-0408">Iron</keyword>
<reference evidence="5" key="2">
    <citation type="submission" date="2024-06" db="EMBL/GenBank/DDBJ databases">
        <authorList>
            <person name="Plum-Jensen L.E."/>
            <person name="Schramm A."/>
            <person name="Marshall I.P.G."/>
        </authorList>
    </citation>
    <scope>NUCLEOTIDE SEQUENCE</scope>
    <source>
        <strain evidence="5">Rat1</strain>
    </source>
</reference>
<gene>
    <name evidence="5" type="ORF">Q3M24_15940</name>
</gene>
<name>A0AAU8LRJ1_9BACT</name>
<keyword evidence="5" id="KW-0067">ATP-binding</keyword>
<proteinExistence type="predicted"/>
<keyword evidence="5" id="KW-0547">Nucleotide-binding</keyword>
<dbReference type="AlphaFoldDB" id="A0AAU8LRJ1"/>
<evidence type="ECO:0000256" key="3">
    <source>
        <dbReference type="ARBA" id="ARBA00023014"/>
    </source>
</evidence>
<dbReference type="PANTHER" id="PTHR43534:SF1">
    <property type="entry name" value="4FE-4S CLUSTER CONTAINING PARA FAMILY ATPASE PROTEIN"/>
    <property type="match status" value="1"/>
</dbReference>
<keyword evidence="3" id="KW-0411">Iron-sulfur</keyword>
<dbReference type="PROSITE" id="PS51379">
    <property type="entry name" value="4FE4S_FER_2"/>
    <property type="match status" value="2"/>
</dbReference>
<protein>
    <submittedName>
        <fullName evidence="5">ATP-binding protein</fullName>
    </submittedName>
</protein>
<feature type="domain" description="4Fe-4S ferredoxin-type" evidence="4">
    <location>
        <begin position="92"/>
        <end position="121"/>
    </location>
</feature>
<dbReference type="CDD" id="cd03110">
    <property type="entry name" value="SIMIBI_bact_arch"/>
    <property type="match status" value="1"/>
</dbReference>
<dbReference type="Gene3D" id="3.40.50.300">
    <property type="entry name" value="P-loop containing nucleotide triphosphate hydrolases"/>
    <property type="match status" value="1"/>
</dbReference>
<organism evidence="5">
    <name type="scientific">Candidatus Electrothrix aestuarii</name>
    <dbReference type="NCBI Taxonomy" id="3062594"/>
    <lineage>
        <taxon>Bacteria</taxon>
        <taxon>Pseudomonadati</taxon>
        <taxon>Thermodesulfobacteriota</taxon>
        <taxon>Desulfobulbia</taxon>
        <taxon>Desulfobulbales</taxon>
        <taxon>Desulfobulbaceae</taxon>
        <taxon>Candidatus Electrothrix</taxon>
    </lineage>
</organism>
<feature type="domain" description="4Fe-4S ferredoxin-type" evidence="4">
    <location>
        <begin position="64"/>
        <end position="88"/>
    </location>
</feature>
<keyword evidence="1" id="KW-0479">Metal-binding</keyword>
<evidence type="ECO:0000256" key="1">
    <source>
        <dbReference type="ARBA" id="ARBA00022723"/>
    </source>
</evidence>
<dbReference type="EMBL" id="CP159373">
    <property type="protein sequence ID" value="XCN71790.1"/>
    <property type="molecule type" value="Genomic_DNA"/>
</dbReference>
<dbReference type="InterPro" id="IPR017896">
    <property type="entry name" value="4Fe4S_Fe-S-bd"/>
</dbReference>
<sequence length="294" mass="30912">MKEIVILSGKGGVGKSSLTAALAHLLTENGKYRLTLADTDVDAPNLHIVLGAEFDRSTGVTASDKAIIDYDKCSRCMNCVSACAFDSIIGTEKPVIISYSCEGCGVCSLVCPEEAVSVHPVENGQINFVTSGTVRVVAGELGIGESSSGRLVDIVKRQARQEASLCGCDLLLTDGPPGIGCPVIAALKGADYAILVSEPTPSALSDLQRITEVVQGFKIPAGAVLNRSDMDPQSAQTTRDWLTGNELPLLGEIPYDPYLPQALARGDLGVKMYPDAPSSLAIKKLHKVVEGLLE</sequence>
<dbReference type="SUPFAM" id="SSF52540">
    <property type="entry name" value="P-loop containing nucleoside triphosphate hydrolases"/>
    <property type="match status" value="1"/>
</dbReference>
<dbReference type="PANTHER" id="PTHR43534">
    <property type="entry name" value="MIND SUPERFAMILY P-LOOP ATPASE CONTAINING AN INSERTED FERREDOXIN DOMAIN"/>
    <property type="match status" value="1"/>
</dbReference>
<dbReference type="GO" id="GO:0005524">
    <property type="term" value="F:ATP binding"/>
    <property type="evidence" value="ECO:0007669"/>
    <property type="project" value="UniProtKB-KW"/>
</dbReference>